<accession>A0A9N9ZJ97</accession>
<dbReference type="Proteomes" id="UP000775872">
    <property type="component" value="Unassembled WGS sequence"/>
</dbReference>
<name>A0A9N9ZJ97_9HYPO</name>
<dbReference type="PROSITE" id="PS50878">
    <property type="entry name" value="RT_POL"/>
    <property type="match status" value="1"/>
</dbReference>
<dbReference type="SUPFAM" id="SSF56672">
    <property type="entry name" value="DNA/RNA polymerases"/>
    <property type="match status" value="1"/>
</dbReference>
<dbReference type="AlphaFoldDB" id="A0A9N9ZJ97"/>
<dbReference type="EMBL" id="CABFOC020000074">
    <property type="protein sequence ID" value="CAH0057570.1"/>
    <property type="molecule type" value="Genomic_DNA"/>
</dbReference>
<evidence type="ECO:0000256" key="1">
    <source>
        <dbReference type="ARBA" id="ARBA00004173"/>
    </source>
</evidence>
<organism evidence="4 5">
    <name type="scientific">Clonostachys solani</name>
    <dbReference type="NCBI Taxonomy" id="160281"/>
    <lineage>
        <taxon>Eukaryota</taxon>
        <taxon>Fungi</taxon>
        <taxon>Dikarya</taxon>
        <taxon>Ascomycota</taxon>
        <taxon>Pezizomycotina</taxon>
        <taxon>Sordariomycetes</taxon>
        <taxon>Hypocreomycetidae</taxon>
        <taxon>Hypocreales</taxon>
        <taxon>Bionectriaceae</taxon>
        <taxon>Clonostachys</taxon>
    </lineage>
</organism>
<dbReference type="CDD" id="cd01650">
    <property type="entry name" value="RT_nLTR_like"/>
    <property type="match status" value="1"/>
</dbReference>
<dbReference type="OrthoDB" id="4842715at2759"/>
<comment type="subcellular location">
    <subcellularLocation>
        <location evidence="1">Mitochondrion</location>
    </subcellularLocation>
</comment>
<dbReference type="PANTHER" id="PTHR33481">
    <property type="entry name" value="REVERSE TRANSCRIPTASE"/>
    <property type="match status" value="1"/>
</dbReference>
<evidence type="ECO:0000256" key="2">
    <source>
        <dbReference type="ARBA" id="ARBA00023128"/>
    </source>
</evidence>
<dbReference type="InterPro" id="IPR000477">
    <property type="entry name" value="RT_dom"/>
</dbReference>
<reference evidence="5" key="1">
    <citation type="submission" date="2019-06" db="EMBL/GenBank/DDBJ databases">
        <authorList>
            <person name="Broberg M."/>
        </authorList>
    </citation>
    <scope>NUCLEOTIDE SEQUENCE [LARGE SCALE GENOMIC DNA]</scope>
</reference>
<evidence type="ECO:0000259" key="3">
    <source>
        <dbReference type="PROSITE" id="PS50878"/>
    </source>
</evidence>
<dbReference type="PANTHER" id="PTHR33481:SF1">
    <property type="entry name" value="ENDONUCLEASE_EXONUCLEASE_PHOSPHATASE DOMAIN-CONTAINING PROTEIN-RELATED"/>
    <property type="match status" value="1"/>
</dbReference>
<comment type="caution">
    <text evidence="4">The sequence shown here is derived from an EMBL/GenBank/DDBJ whole genome shotgun (WGS) entry which is preliminary data.</text>
</comment>
<keyword evidence="5" id="KW-1185">Reference proteome</keyword>
<reference evidence="4 5" key="2">
    <citation type="submission" date="2021-10" db="EMBL/GenBank/DDBJ databases">
        <authorList>
            <person name="Piombo E."/>
        </authorList>
    </citation>
    <scope>NUCLEOTIDE SEQUENCE [LARGE SCALE GENOMIC DNA]</scope>
</reference>
<dbReference type="InterPro" id="IPR043502">
    <property type="entry name" value="DNA/RNA_pol_sf"/>
</dbReference>
<dbReference type="Pfam" id="PF00078">
    <property type="entry name" value="RVT_1"/>
    <property type="match status" value="1"/>
</dbReference>
<sequence>MPELSPSNTSKLDISKELGLGEVANLIKRLPNRKAHGPDQVGNEAFKLALPVILPYLCHFLQACLNLDYHPVAFRHALTVVLPKPGKKSYNAAKSWRPVALLSCAGKMLEKIVANRVKELLMNNPGLCPVLQFGSPGKSTTHALEYITNWVYRSWQMPAGGNADHTSLLSLDISGAYDNVRREELLQRLVDKGFPDWIVRIVWSFLSERSTELLMPGHRSQKFWVNIGIPQGSPLSPILFILFAAPILESFDNYELKTGKGKKVKRKRRKEAAKCVFSVMSYVDDTNFLEEMRILGVIFDRHLRWDAHIENLRLKVSKMLGYHTRISGSTWGPSLIKMRRLYISKMRSIIAYASPAWFIPQHNTHDLGLTKARLKKFEALQNQCLVKVAGAYSKTDRMVLRKELNISSMEHYIGLIGATYRMKNIGSAYMDALEKAQHGERNRKWNYQNPYILLYGEAKRALQAVKAQYTKKGEHHERIWEQMKQPGSIPDVAKLIKEYNAAQCATRCEQQWDTYVRENVNNRTYGALGASSTTDISAELSLYSGSDRCPCKEGRHTVEHLFMQCPRLTEKRLKLAAEVKEFRLNKLLTCDAKAASRWAILNFGLDQFSWPREELMAT</sequence>
<evidence type="ECO:0000313" key="5">
    <source>
        <dbReference type="Proteomes" id="UP000775872"/>
    </source>
</evidence>
<evidence type="ECO:0000313" key="4">
    <source>
        <dbReference type="EMBL" id="CAH0057570.1"/>
    </source>
</evidence>
<dbReference type="GO" id="GO:0005739">
    <property type="term" value="C:mitochondrion"/>
    <property type="evidence" value="ECO:0007669"/>
    <property type="project" value="UniProtKB-SubCell"/>
</dbReference>
<proteinExistence type="predicted"/>
<gene>
    <name evidence="4" type="ORF">CSOL1703_00007354</name>
</gene>
<protein>
    <recommendedName>
        <fullName evidence="3">Reverse transcriptase domain-containing protein</fullName>
    </recommendedName>
</protein>
<feature type="domain" description="Reverse transcriptase" evidence="3">
    <location>
        <begin position="63"/>
        <end position="335"/>
    </location>
</feature>
<keyword evidence="2" id="KW-0496">Mitochondrion</keyword>